<accession>A0A2C6KZ86</accession>
<keyword evidence="2" id="KW-1185">Reference proteome</keyword>
<dbReference type="EMBL" id="MIGC01002435">
    <property type="protein sequence ID" value="PHJ21076.1"/>
    <property type="molecule type" value="Genomic_DNA"/>
</dbReference>
<feature type="non-terminal residue" evidence="1">
    <location>
        <position position="137"/>
    </location>
</feature>
<reference evidence="1 2" key="1">
    <citation type="journal article" date="2017" name="Int. J. Parasitol.">
        <title>The genome of the protozoan parasite Cystoisospora suis and a reverse vaccinology approach to identify vaccine candidates.</title>
        <authorList>
            <person name="Palmieri N."/>
            <person name="Shrestha A."/>
            <person name="Ruttkowski B."/>
            <person name="Beck T."/>
            <person name="Vogl C."/>
            <person name="Tomley F."/>
            <person name="Blake D.P."/>
            <person name="Joachim A."/>
        </authorList>
    </citation>
    <scope>NUCLEOTIDE SEQUENCE [LARGE SCALE GENOMIC DNA]</scope>
    <source>
        <strain evidence="1 2">Wien I</strain>
    </source>
</reference>
<dbReference type="RefSeq" id="XP_067922761.1">
    <property type="nucleotide sequence ID" value="XM_068065258.1"/>
</dbReference>
<dbReference type="Proteomes" id="UP000221165">
    <property type="component" value="Unassembled WGS sequence"/>
</dbReference>
<protein>
    <submittedName>
        <fullName evidence="1">Uncharacterized protein</fullName>
    </submittedName>
</protein>
<proteinExistence type="predicted"/>
<dbReference type="GeneID" id="94428469"/>
<dbReference type="AlphaFoldDB" id="A0A2C6KZ86"/>
<comment type="caution">
    <text evidence="1">The sequence shown here is derived from an EMBL/GenBank/DDBJ whole genome shotgun (WGS) entry which is preliminary data.</text>
</comment>
<evidence type="ECO:0000313" key="1">
    <source>
        <dbReference type="EMBL" id="PHJ21076.1"/>
    </source>
</evidence>
<name>A0A2C6KZ86_9APIC</name>
<dbReference type="VEuPathDB" id="ToxoDB:CSUI_005079"/>
<gene>
    <name evidence="1" type="ORF">CSUI_005079</name>
</gene>
<organism evidence="1 2">
    <name type="scientific">Cystoisospora suis</name>
    <dbReference type="NCBI Taxonomy" id="483139"/>
    <lineage>
        <taxon>Eukaryota</taxon>
        <taxon>Sar</taxon>
        <taxon>Alveolata</taxon>
        <taxon>Apicomplexa</taxon>
        <taxon>Conoidasida</taxon>
        <taxon>Coccidia</taxon>
        <taxon>Eucoccidiorida</taxon>
        <taxon>Eimeriorina</taxon>
        <taxon>Sarcocystidae</taxon>
        <taxon>Cystoisospora</taxon>
    </lineage>
</organism>
<sequence length="137" mass="15583">MLPSILQQRLSTPSTEAGALETLRYRRAPQGISSTAFTTKRQSPSYSFLGSSSSTKVEWSEAQLDRLELYRLGRPCKSGEEPSDPGVVRSFFRHYLIQDIATQTPFALLTKRRQTLRGRLADAHHSRRHPNRLQFHG</sequence>
<evidence type="ECO:0000313" key="2">
    <source>
        <dbReference type="Proteomes" id="UP000221165"/>
    </source>
</evidence>